<protein>
    <submittedName>
        <fullName evidence="3">Uncharacterized protein</fullName>
    </submittedName>
</protein>
<dbReference type="AlphaFoldDB" id="A0A9W7G8T4"/>
<sequence length="367" mass="41178">MASEYANAIPLQADTYQAVYCNWGFIECQKITFTYDMTSDPTREVAFVVNDFPQDEEHLMNIYATTNPLYSPETAHSMQYEWHYSDMFRDNEEERELLVIPYDSACKQINFAEGEKCILYIDLNVTGSDVYNVMLTTRYVPETCQSEPACIDHTWNSDGLRCCLYNEYHEGRLQTECGDELAKQAINDPTSILGSSSECITLPPVISETPFPTSAAVVLAIIGTAIVVMCIYVIRVSEKRKNLIIYARSLIENKGFSPLQEDGALEESLLWRDAKMEHGLGGLGFSEVFVSMPVHPNENSATVSMNHSGNYNSNDNDNDDNDDDDSDNNVNKRRQGLPKLNEIELTSVNNDSLTLPDSLTRGGEDGL</sequence>
<keyword evidence="2" id="KW-1133">Transmembrane helix</keyword>
<feature type="compositionally biased region" description="Polar residues" evidence="1">
    <location>
        <begin position="344"/>
        <end position="357"/>
    </location>
</feature>
<dbReference type="Proteomes" id="UP001165065">
    <property type="component" value="Unassembled WGS sequence"/>
</dbReference>
<proteinExistence type="predicted"/>
<comment type="caution">
    <text evidence="3">The sequence shown here is derived from an EMBL/GenBank/DDBJ whole genome shotgun (WGS) entry which is preliminary data.</text>
</comment>
<keyword evidence="2" id="KW-0812">Transmembrane</keyword>
<evidence type="ECO:0000256" key="2">
    <source>
        <dbReference type="SAM" id="Phobius"/>
    </source>
</evidence>
<name>A0A9W7G8T4_9STRA</name>
<evidence type="ECO:0000313" key="4">
    <source>
        <dbReference type="Proteomes" id="UP001165065"/>
    </source>
</evidence>
<evidence type="ECO:0000256" key="1">
    <source>
        <dbReference type="SAM" id="MobiDB-lite"/>
    </source>
</evidence>
<keyword evidence="4" id="KW-1185">Reference proteome</keyword>
<keyword evidence="2" id="KW-0472">Membrane</keyword>
<dbReference type="EMBL" id="BRYA01000975">
    <property type="protein sequence ID" value="GMI36790.1"/>
    <property type="molecule type" value="Genomic_DNA"/>
</dbReference>
<feature type="transmembrane region" description="Helical" evidence="2">
    <location>
        <begin position="215"/>
        <end position="234"/>
    </location>
</feature>
<reference evidence="4" key="1">
    <citation type="journal article" date="2023" name="Commun. Biol.">
        <title>Genome analysis of Parmales, the sister group of diatoms, reveals the evolutionary specialization of diatoms from phago-mixotrophs to photoautotrophs.</title>
        <authorList>
            <person name="Ban H."/>
            <person name="Sato S."/>
            <person name="Yoshikawa S."/>
            <person name="Yamada K."/>
            <person name="Nakamura Y."/>
            <person name="Ichinomiya M."/>
            <person name="Sato N."/>
            <person name="Blanc-Mathieu R."/>
            <person name="Endo H."/>
            <person name="Kuwata A."/>
            <person name="Ogata H."/>
        </authorList>
    </citation>
    <scope>NUCLEOTIDE SEQUENCE [LARGE SCALE GENOMIC DNA]</scope>
</reference>
<accession>A0A9W7G8T4</accession>
<organism evidence="3 4">
    <name type="scientific">Triparma columacea</name>
    <dbReference type="NCBI Taxonomy" id="722753"/>
    <lineage>
        <taxon>Eukaryota</taxon>
        <taxon>Sar</taxon>
        <taxon>Stramenopiles</taxon>
        <taxon>Ochrophyta</taxon>
        <taxon>Bolidophyceae</taxon>
        <taxon>Parmales</taxon>
        <taxon>Triparmaceae</taxon>
        <taxon>Triparma</taxon>
    </lineage>
</organism>
<feature type="compositionally biased region" description="Polar residues" evidence="1">
    <location>
        <begin position="299"/>
        <end position="311"/>
    </location>
</feature>
<gene>
    <name evidence="3" type="ORF">TrCOL_g2064</name>
</gene>
<feature type="compositionally biased region" description="Acidic residues" evidence="1">
    <location>
        <begin position="316"/>
        <end position="327"/>
    </location>
</feature>
<feature type="region of interest" description="Disordered" evidence="1">
    <location>
        <begin position="299"/>
        <end position="367"/>
    </location>
</feature>
<dbReference type="OrthoDB" id="191605at2759"/>
<evidence type="ECO:0000313" key="3">
    <source>
        <dbReference type="EMBL" id="GMI36790.1"/>
    </source>
</evidence>